<evidence type="ECO:0000313" key="2">
    <source>
        <dbReference type="EMBL" id="MFC7749999.1"/>
    </source>
</evidence>
<dbReference type="RefSeq" id="WP_138788278.1">
    <property type="nucleotide sequence ID" value="NZ_JBHTGQ010000018.1"/>
</dbReference>
<dbReference type="Pfam" id="PF04542">
    <property type="entry name" value="Sigma70_r2"/>
    <property type="match status" value="1"/>
</dbReference>
<evidence type="ECO:0000313" key="3">
    <source>
        <dbReference type="Proteomes" id="UP001596528"/>
    </source>
</evidence>
<sequence length="46" mass="5374">MNCTTVTHRRHIGDLRRYLYSLSGDPHAAEDLVQEVFYKACKYLDS</sequence>
<feature type="domain" description="RNA polymerase sigma-70 region 2" evidence="1">
    <location>
        <begin position="9"/>
        <end position="43"/>
    </location>
</feature>
<protein>
    <submittedName>
        <fullName evidence="2">Sigma factor</fullName>
    </submittedName>
</protein>
<name>A0ABW2V1H0_9BACL</name>
<dbReference type="Gene3D" id="1.10.1740.10">
    <property type="match status" value="1"/>
</dbReference>
<dbReference type="InterPro" id="IPR013325">
    <property type="entry name" value="RNA_pol_sigma_r2"/>
</dbReference>
<accession>A0ABW2V1H0</accession>
<organism evidence="2 3">
    <name type="scientific">Paenibacillus thermoaerophilus</name>
    <dbReference type="NCBI Taxonomy" id="1215385"/>
    <lineage>
        <taxon>Bacteria</taxon>
        <taxon>Bacillati</taxon>
        <taxon>Bacillota</taxon>
        <taxon>Bacilli</taxon>
        <taxon>Bacillales</taxon>
        <taxon>Paenibacillaceae</taxon>
        <taxon>Paenibacillus</taxon>
    </lineage>
</organism>
<comment type="caution">
    <text evidence="2">The sequence shown here is derived from an EMBL/GenBank/DDBJ whole genome shotgun (WGS) entry which is preliminary data.</text>
</comment>
<evidence type="ECO:0000259" key="1">
    <source>
        <dbReference type="Pfam" id="PF04542"/>
    </source>
</evidence>
<gene>
    <name evidence="2" type="ORF">ACFQWB_08590</name>
</gene>
<dbReference type="EMBL" id="JBHTGQ010000018">
    <property type="protein sequence ID" value="MFC7749999.1"/>
    <property type="molecule type" value="Genomic_DNA"/>
</dbReference>
<proteinExistence type="predicted"/>
<dbReference type="InterPro" id="IPR007627">
    <property type="entry name" value="RNA_pol_sigma70_r2"/>
</dbReference>
<reference evidence="3" key="1">
    <citation type="journal article" date="2019" name="Int. J. Syst. Evol. Microbiol.">
        <title>The Global Catalogue of Microorganisms (GCM) 10K type strain sequencing project: providing services to taxonomists for standard genome sequencing and annotation.</title>
        <authorList>
            <consortium name="The Broad Institute Genomics Platform"/>
            <consortium name="The Broad Institute Genome Sequencing Center for Infectious Disease"/>
            <person name="Wu L."/>
            <person name="Ma J."/>
        </authorList>
    </citation>
    <scope>NUCLEOTIDE SEQUENCE [LARGE SCALE GENOMIC DNA]</scope>
    <source>
        <strain evidence="3">JCM 18657</strain>
    </source>
</reference>
<dbReference type="Proteomes" id="UP001596528">
    <property type="component" value="Unassembled WGS sequence"/>
</dbReference>
<dbReference type="SUPFAM" id="SSF88946">
    <property type="entry name" value="Sigma2 domain of RNA polymerase sigma factors"/>
    <property type="match status" value="1"/>
</dbReference>
<keyword evidence="3" id="KW-1185">Reference proteome</keyword>